<dbReference type="AlphaFoldDB" id="A0A444G0Y7"/>
<dbReference type="Proteomes" id="UP000287651">
    <property type="component" value="Unassembled WGS sequence"/>
</dbReference>
<comment type="caution">
    <text evidence="1">The sequence shown here is derived from an EMBL/GenBank/DDBJ whole genome shotgun (WGS) entry which is preliminary data.</text>
</comment>
<protein>
    <submittedName>
        <fullName evidence="1">Uncharacterized protein</fullName>
    </submittedName>
</protein>
<proteinExistence type="predicted"/>
<reference evidence="1 2" key="1">
    <citation type="journal article" date="2014" name="Agronomy (Basel)">
        <title>A Draft Genome Sequence for Ensete ventricosum, the Drought-Tolerant Tree Against Hunger.</title>
        <authorList>
            <person name="Harrison J."/>
            <person name="Moore K.A."/>
            <person name="Paszkiewicz K."/>
            <person name="Jones T."/>
            <person name="Grant M."/>
            <person name="Ambacheew D."/>
            <person name="Muzemil S."/>
            <person name="Studholme D.J."/>
        </authorList>
    </citation>
    <scope>NUCLEOTIDE SEQUENCE [LARGE SCALE GENOMIC DNA]</scope>
</reference>
<dbReference type="EMBL" id="AMZH03008628">
    <property type="protein sequence ID" value="RRT58549.1"/>
    <property type="molecule type" value="Genomic_DNA"/>
</dbReference>
<name>A0A444G0Y7_ENSVE</name>
<organism evidence="1 2">
    <name type="scientific">Ensete ventricosum</name>
    <name type="common">Abyssinian banana</name>
    <name type="synonym">Musa ensete</name>
    <dbReference type="NCBI Taxonomy" id="4639"/>
    <lineage>
        <taxon>Eukaryota</taxon>
        <taxon>Viridiplantae</taxon>
        <taxon>Streptophyta</taxon>
        <taxon>Embryophyta</taxon>
        <taxon>Tracheophyta</taxon>
        <taxon>Spermatophyta</taxon>
        <taxon>Magnoliopsida</taxon>
        <taxon>Liliopsida</taxon>
        <taxon>Zingiberales</taxon>
        <taxon>Musaceae</taxon>
        <taxon>Ensete</taxon>
    </lineage>
</organism>
<accession>A0A444G0Y7</accession>
<sequence length="77" mass="8359">MLDPEGLFEVSHVAIPCPFSVGEKHKSCGSIFCFCFHGIVAWRRGSAVKTGTNMERTDGRVTGWRCLATLSPASCPN</sequence>
<evidence type="ECO:0000313" key="1">
    <source>
        <dbReference type="EMBL" id="RRT58549.1"/>
    </source>
</evidence>
<gene>
    <name evidence="1" type="ORF">B296_00044773</name>
</gene>
<evidence type="ECO:0000313" key="2">
    <source>
        <dbReference type="Proteomes" id="UP000287651"/>
    </source>
</evidence>